<feature type="domain" description="Fe2OG dioxygenase" evidence="7">
    <location>
        <begin position="963"/>
        <end position="1065"/>
    </location>
</feature>
<organism evidence="8 9">
    <name type="scientific">Cannabis sativa</name>
    <name type="common">Hemp</name>
    <name type="synonym">Marijuana</name>
    <dbReference type="NCBI Taxonomy" id="3483"/>
    <lineage>
        <taxon>Eukaryota</taxon>
        <taxon>Viridiplantae</taxon>
        <taxon>Streptophyta</taxon>
        <taxon>Embryophyta</taxon>
        <taxon>Tracheophyta</taxon>
        <taxon>Spermatophyta</taxon>
        <taxon>Magnoliopsida</taxon>
        <taxon>eudicotyledons</taxon>
        <taxon>Gunneridae</taxon>
        <taxon>Pentapetalae</taxon>
        <taxon>rosids</taxon>
        <taxon>fabids</taxon>
        <taxon>Rosales</taxon>
        <taxon>Cannabaceae</taxon>
        <taxon>Cannabis</taxon>
    </lineage>
</organism>
<dbReference type="Pfam" id="PF03171">
    <property type="entry name" value="2OG-FeII_Oxy"/>
    <property type="match status" value="6"/>
</dbReference>
<sequence length="1734" mass="198391">MIMEREIPVIFFDKETLKQGTDSWKWACKQVRLGFEEHGCLEVVFDKVAAQVHNSVFDATKDLFKLPVETLSRKTSDRLSVPYISNWSHNPLYESLGIDHSSTPQGVEKFTNIMWPQGNDPFRESVVSFSKLMTELFETVTRMLFESYGVERLHESVMKSTFHRLKLSKYRSPKEKETNLGLQPHTDKTFINIVHQHQVEGLQIKSNKDGHWLLDAKPSPNSFVVFAGDILRVLKPGTPEWNTVRTQVRQALEEFGCFEAQCDKIPIHIRKGLFDALEELFQLPLQTKQRNVSKMPFHGYIGQSHALPLYESMGFDEANILTKLETLTTLLWPNNGNPTFCETIHSYSEQLSELDGMIRRMILESLGVDKYLEEHMDSTYYLLRLMKYKGPLGPADHDETSKRQLGLKAHKDKNMVTILYQNQIEGLEVQTKNEEWVSIKPSSSDSFIVMIGESLHAWANGGVHAPNHRVMMRGKEERYSVALFSMPKAGYIVKAPEELVDEDHPLLFKPFDLAQFLHFYHYQPPKKPSSDLSYYFEQVLKPGTPEWNTVRTQVREALEEFGCFEAKFDKIPIDIEKALFDAIEEVFDLPLQTKQQNISKKLFHGYVGQQPVAPLYETIPINHSHIRENVEIFTTALWPDNGNPTFCETIHSYSEQLCELDGMIRRMILESLGVEKYLEEHMDSSNYVLRLMKYKGPESNETKLGLNAHTDKNIVTILNQNHVDGLEVQTKDGQWFSVKPSSNTTSFIVMIGDSLYAWSNGRLHSANHRVMMRGNEARYSAGLFSNPKAGYMVKAPEELVDEDHPSLPIIDFSVEEGLKPGTPEWNTVRIQVREALEEFGCFEAKFDKIPIDIGKALLFDAIEEVFDLPLQTKQRNVSNKLFHGYVGQLPLVPLYESIPIYDSHIPKNVEIFTSTLWPNNGNPTFSETIQSYSEQLSELDGMIRRMILESLGVEKYLEEHMDSSNYVLQLMKYKGPESNETKLGLSAHTDKNIVTILNQNQVEGLEIQTKDGQWFTVKPSSSTSFIVVIGNSLYAWANGRLHCATHRVMMKGNEARYSAGLFSMPKAGYMVKAPEELVDEDHPLLFKPFDYYRFLDFFYSNMATRTAAPNDLHSYCGLSISSNFLIFLYVMATEIRLPIIDFSVEQVLKPGTPEWNTIRTQVRKALEEFGCFEAKFDKIPIAIRKALFEAVEELFDLPLQTKQRNISKKLFHGYVGQYPPLPLYESIGIEDANIPENVEIFTTTLWPNNGNPTFCETIQSYCDQLSELDGIIRRMILESLGVEKYLEEHMDSTNYLLRVMKYNGPQTNQTKLGLTAHTDKTISSILYQNQVDGLEVQTKHGQWFDVKPSSSHSFIAMIGDCLYAWANGRLHSPTHRVMMRGNEVRYSTALFSIPKAGYIVKAPEELVDEDNPLLFKPFDHFKFIDFFHTHAVEHVELKPGTPEWNTVRSQVRKAVEEFGCFEAQFDKIPTNIRKALFDAVQQLFDLPLQTKQRNVSKMSFHGYVGQLPALPLYESMGIDDANIPQNVQNFTSVLWPINGNPTFCETMQSYCDQLSELDGIIRRMILESLGVEKYLEEHMDSTNYLLRLMKYKGPQTKETKLGLKAHTDKTISSILYQNQVEGLEVQTKHGQWFSAKPSSSHSFIVILGDCFYAWSNGRLHSPNHRVMMTGNEARYSTGLFSMPKAGYIVKAPQELVDEDQYPLLQAVTCSLSVAAHVFNPRQEFSKKQAGRDTT</sequence>
<keyword evidence="5" id="KW-0408">Iron</keyword>
<gene>
    <name evidence="8" type="ORF">G4B88_022803</name>
</gene>
<comment type="similarity">
    <text evidence="1">Belongs to the iron/ascorbate-dependent oxidoreductase family.</text>
</comment>
<dbReference type="GO" id="GO:0046872">
    <property type="term" value="F:metal ion binding"/>
    <property type="evidence" value="ECO:0007669"/>
    <property type="project" value="UniProtKB-KW"/>
</dbReference>
<dbReference type="PANTHER" id="PTHR47990">
    <property type="entry name" value="2-OXOGLUTARATE (2OG) AND FE(II)-DEPENDENT OXYGENASE SUPERFAMILY PROTEIN-RELATED"/>
    <property type="match status" value="1"/>
</dbReference>
<dbReference type="Proteomes" id="UP000583929">
    <property type="component" value="Unassembled WGS sequence"/>
</dbReference>
<keyword evidence="3" id="KW-0223">Dioxygenase</keyword>
<dbReference type="Pfam" id="PF14226">
    <property type="entry name" value="DIOX_N"/>
    <property type="match status" value="5"/>
</dbReference>
<proteinExistence type="inferred from homology"/>
<keyword evidence="9" id="KW-1185">Reference proteome</keyword>
<evidence type="ECO:0000256" key="2">
    <source>
        <dbReference type="ARBA" id="ARBA00022723"/>
    </source>
</evidence>
<feature type="domain" description="Fe2OG dioxygenase" evidence="7">
    <location>
        <begin position="161"/>
        <end position="259"/>
    </location>
</feature>
<feature type="domain" description="Fe2OG dioxygenase" evidence="7">
    <location>
        <begin position="379"/>
        <end position="487"/>
    </location>
</feature>
<dbReference type="InterPro" id="IPR027443">
    <property type="entry name" value="IPNS-like_sf"/>
</dbReference>
<evidence type="ECO:0000256" key="6">
    <source>
        <dbReference type="ARBA" id="ARBA00057022"/>
    </source>
</evidence>
<dbReference type="GO" id="GO:0051213">
    <property type="term" value="F:dioxygenase activity"/>
    <property type="evidence" value="ECO:0007669"/>
    <property type="project" value="UniProtKB-KW"/>
</dbReference>
<name>A0A7J6HZ84_CANSA</name>
<feature type="domain" description="Fe2OG dioxygenase" evidence="7">
    <location>
        <begin position="684"/>
        <end position="787"/>
    </location>
</feature>
<dbReference type="PROSITE" id="PS51471">
    <property type="entry name" value="FE2OG_OXY"/>
    <property type="match status" value="6"/>
</dbReference>
<comment type="caution">
    <text evidence="8">The sequence shown here is derived from an EMBL/GenBank/DDBJ whole genome shotgun (WGS) entry which is preliminary data.</text>
</comment>
<evidence type="ECO:0000313" key="8">
    <source>
        <dbReference type="EMBL" id="KAF4399720.1"/>
    </source>
</evidence>
<feature type="domain" description="Fe2OG dioxygenase" evidence="7">
    <location>
        <begin position="1581"/>
        <end position="1683"/>
    </location>
</feature>
<dbReference type="FunFam" id="2.60.120.330:FF:000022">
    <property type="entry name" value="Probable 2-oxoglutarate-dependent dioxygenase AOP1.2"/>
    <property type="match status" value="5"/>
</dbReference>
<evidence type="ECO:0000256" key="5">
    <source>
        <dbReference type="ARBA" id="ARBA00023004"/>
    </source>
</evidence>
<reference evidence="8 9" key="1">
    <citation type="journal article" date="2020" name="bioRxiv">
        <title>Sequence and annotation of 42 cannabis genomes reveals extensive copy number variation in cannabinoid synthesis and pathogen resistance genes.</title>
        <authorList>
            <person name="Mckernan K.J."/>
            <person name="Helbert Y."/>
            <person name="Kane L.T."/>
            <person name="Ebling H."/>
            <person name="Zhang L."/>
            <person name="Liu B."/>
            <person name="Eaton Z."/>
            <person name="Mclaughlin S."/>
            <person name="Kingan S."/>
            <person name="Baybayan P."/>
            <person name="Concepcion G."/>
            <person name="Jordan M."/>
            <person name="Riva A."/>
            <person name="Barbazuk W."/>
            <person name="Harkins T."/>
        </authorList>
    </citation>
    <scope>NUCLEOTIDE SEQUENCE [LARGE SCALE GENOMIC DNA]</scope>
    <source>
        <strain evidence="9">cv. Jamaican Lion 4</strain>
        <tissue evidence="8">Leaf</tissue>
    </source>
</reference>
<dbReference type="InterPro" id="IPR050231">
    <property type="entry name" value="Iron_ascorbate_oxido_reductase"/>
</dbReference>
<dbReference type="InterPro" id="IPR044861">
    <property type="entry name" value="IPNS-like_FE2OG_OXY"/>
</dbReference>
<dbReference type="Gene3D" id="2.60.120.330">
    <property type="entry name" value="B-lactam Antibiotic, Isopenicillin N Synthase, Chain"/>
    <property type="match status" value="6"/>
</dbReference>
<comment type="function">
    <text evidence="6">Probable 2-oxoglutarate-dependent dioxygenase that may be involved in glucosinolates biosynthesis. May play a role in the production of aliphatic glucosinolates.</text>
</comment>
<dbReference type="InterPro" id="IPR026992">
    <property type="entry name" value="DIOX_N"/>
</dbReference>
<protein>
    <recommendedName>
        <fullName evidence="7">Fe2OG dioxygenase domain-containing protein</fullName>
    </recommendedName>
</protein>
<evidence type="ECO:0000259" key="7">
    <source>
        <dbReference type="PROSITE" id="PS51471"/>
    </source>
</evidence>
<dbReference type="SUPFAM" id="SSF51197">
    <property type="entry name" value="Clavaminate synthase-like"/>
    <property type="match status" value="6"/>
</dbReference>
<evidence type="ECO:0000313" key="9">
    <source>
        <dbReference type="Proteomes" id="UP000583929"/>
    </source>
</evidence>
<evidence type="ECO:0000256" key="1">
    <source>
        <dbReference type="ARBA" id="ARBA00008056"/>
    </source>
</evidence>
<dbReference type="InterPro" id="IPR005123">
    <property type="entry name" value="Oxoglu/Fe-dep_dioxygenase_dom"/>
</dbReference>
<evidence type="ECO:0000256" key="3">
    <source>
        <dbReference type="ARBA" id="ARBA00022964"/>
    </source>
</evidence>
<feature type="domain" description="Fe2OG dioxygenase" evidence="7">
    <location>
        <begin position="1292"/>
        <end position="1394"/>
    </location>
</feature>
<accession>A0A7J6HZ84</accession>
<evidence type="ECO:0000256" key="4">
    <source>
        <dbReference type="ARBA" id="ARBA00023002"/>
    </source>
</evidence>
<keyword evidence="4" id="KW-0560">Oxidoreductase</keyword>
<keyword evidence="2" id="KW-0479">Metal-binding</keyword>
<dbReference type="EMBL" id="JAATIQ010000021">
    <property type="protein sequence ID" value="KAF4399720.1"/>
    <property type="molecule type" value="Genomic_DNA"/>
</dbReference>